<dbReference type="InterPro" id="IPR005793">
    <property type="entry name" value="Formyl_trans_C"/>
</dbReference>
<feature type="domain" description="Formyl transferase N-terminal" evidence="1">
    <location>
        <begin position="60"/>
        <end position="178"/>
    </location>
</feature>
<evidence type="ECO:0000313" key="3">
    <source>
        <dbReference type="EMBL" id="MDI7921719.1"/>
    </source>
</evidence>
<organism evidence="3 4">
    <name type="scientific">Ferirhizobium litorale</name>
    <dbReference type="NCBI Taxonomy" id="2927786"/>
    <lineage>
        <taxon>Bacteria</taxon>
        <taxon>Pseudomonadati</taxon>
        <taxon>Pseudomonadota</taxon>
        <taxon>Alphaproteobacteria</taxon>
        <taxon>Hyphomicrobiales</taxon>
        <taxon>Rhizobiaceae</taxon>
        <taxon>Ferirhizobium</taxon>
    </lineage>
</organism>
<comment type="caution">
    <text evidence="3">The sequence shown here is derived from an EMBL/GenBank/DDBJ whole genome shotgun (WGS) entry which is preliminary data.</text>
</comment>
<sequence>MRIVLVGALESTRVAMGTLIASGMPPVALLTLPPETLARHADSIDLGPLARENFIGVHYTNNVNSNETLHILSGIEPDLVLVVGWSQMCGPTFRAVARIGTAGFHPSALPKMRGRAVIPWTILTHQSETGSTLFWLGDDVDNGDIIVQHSFAVAEDETARSLYDRHMQQLRAMIPEAVAAIRSGSPPRTPQDHSQATYCARRSAIDGMIDWQRPAEDILTLVRAVGDPYLGAFTHSGGATYFIDVAFPFADSHRYIGMTGQVQAHTDQGFVVRCGDGECVEVTSWRSEDGSRPRRHDLLGQGQ</sequence>
<dbReference type="Gene3D" id="3.40.50.12230">
    <property type="match status" value="1"/>
</dbReference>
<evidence type="ECO:0000313" key="4">
    <source>
        <dbReference type="Proteomes" id="UP001161580"/>
    </source>
</evidence>
<dbReference type="Pfam" id="PF00551">
    <property type="entry name" value="Formyl_trans_N"/>
    <property type="match status" value="1"/>
</dbReference>
<dbReference type="InterPro" id="IPR036477">
    <property type="entry name" value="Formyl_transf_N_sf"/>
</dbReference>
<evidence type="ECO:0000259" key="2">
    <source>
        <dbReference type="Pfam" id="PF02911"/>
    </source>
</evidence>
<dbReference type="EMBL" id="JALDYZ010000002">
    <property type="protein sequence ID" value="MDI7921719.1"/>
    <property type="molecule type" value="Genomic_DNA"/>
</dbReference>
<accession>A0AAE3U347</accession>
<name>A0AAE3U347_9HYPH</name>
<reference evidence="3" key="1">
    <citation type="submission" date="2022-03" db="EMBL/GenBank/DDBJ databases">
        <title>Fererhizobium litorale gen. nov., sp. nov., isolated from sandy sediments of the Sea of Japan seashore.</title>
        <authorList>
            <person name="Romanenko L."/>
            <person name="Kurilenko V."/>
            <person name="Otstavnykh N."/>
            <person name="Svetashev V."/>
            <person name="Tekutyeva L."/>
            <person name="Isaeva M."/>
            <person name="Mikhailov V."/>
        </authorList>
    </citation>
    <scope>NUCLEOTIDE SEQUENCE</scope>
    <source>
        <strain evidence="3">KMM 9576</strain>
    </source>
</reference>
<dbReference type="Proteomes" id="UP001161580">
    <property type="component" value="Unassembled WGS sequence"/>
</dbReference>
<dbReference type="SUPFAM" id="SSF53328">
    <property type="entry name" value="Formyltransferase"/>
    <property type="match status" value="1"/>
</dbReference>
<feature type="domain" description="Formyl transferase C-terminal" evidence="2">
    <location>
        <begin position="206"/>
        <end position="291"/>
    </location>
</feature>
<keyword evidence="4" id="KW-1185">Reference proteome</keyword>
<dbReference type="InterPro" id="IPR002376">
    <property type="entry name" value="Formyl_transf_N"/>
</dbReference>
<dbReference type="PANTHER" id="PTHR11138">
    <property type="entry name" value="METHIONYL-TRNA FORMYLTRANSFERASE"/>
    <property type="match status" value="1"/>
</dbReference>
<dbReference type="SUPFAM" id="SSF50486">
    <property type="entry name" value="FMT C-terminal domain-like"/>
    <property type="match status" value="1"/>
</dbReference>
<dbReference type="GO" id="GO:0004479">
    <property type="term" value="F:methionyl-tRNA formyltransferase activity"/>
    <property type="evidence" value="ECO:0007669"/>
    <property type="project" value="TreeGrafter"/>
</dbReference>
<dbReference type="RefSeq" id="WP_311789138.1">
    <property type="nucleotide sequence ID" value="NZ_JALDYY010000024.1"/>
</dbReference>
<evidence type="ECO:0000259" key="1">
    <source>
        <dbReference type="Pfam" id="PF00551"/>
    </source>
</evidence>
<dbReference type="AlphaFoldDB" id="A0AAE3U347"/>
<dbReference type="InterPro" id="IPR011034">
    <property type="entry name" value="Formyl_transferase-like_C_sf"/>
</dbReference>
<dbReference type="CDD" id="cd08651">
    <property type="entry name" value="FMT_core_like_4"/>
    <property type="match status" value="1"/>
</dbReference>
<protein>
    <submittedName>
        <fullName evidence="3">Methionyl-tRNA formyltransferase</fullName>
    </submittedName>
</protein>
<dbReference type="PANTHER" id="PTHR11138:SF5">
    <property type="entry name" value="METHIONYL-TRNA FORMYLTRANSFERASE, MITOCHONDRIAL"/>
    <property type="match status" value="1"/>
</dbReference>
<gene>
    <name evidence="3" type="ORF">MRS75_06415</name>
</gene>
<dbReference type="GO" id="GO:0005829">
    <property type="term" value="C:cytosol"/>
    <property type="evidence" value="ECO:0007669"/>
    <property type="project" value="TreeGrafter"/>
</dbReference>
<proteinExistence type="predicted"/>
<dbReference type="Pfam" id="PF02911">
    <property type="entry name" value="Formyl_trans_C"/>
    <property type="match status" value="1"/>
</dbReference>